<dbReference type="Proteomes" id="UP000272706">
    <property type="component" value="Unassembled WGS sequence"/>
</dbReference>
<reference evidence="1 2" key="1">
    <citation type="submission" date="2018-09" db="EMBL/GenBank/DDBJ databases">
        <title>Mesorhizobium carmichaelinearum sp. nov. isolated from Carmichaelinea spp. root nodules in New Zealand.</title>
        <authorList>
            <person name="De Meyer S.E."/>
        </authorList>
    </citation>
    <scope>NUCLEOTIDE SEQUENCE [LARGE SCALE GENOMIC DNA]</scope>
    <source>
        <strain evidence="1 2">ICMP19557</strain>
    </source>
</reference>
<accession>A0A3A5LAU6</accession>
<dbReference type="AlphaFoldDB" id="A0A3A5LAU6"/>
<organism evidence="1 2">
    <name type="scientific">Mesorhizobium waimense</name>
    <dbReference type="NCBI Taxonomy" id="1300307"/>
    <lineage>
        <taxon>Bacteria</taxon>
        <taxon>Pseudomonadati</taxon>
        <taxon>Pseudomonadota</taxon>
        <taxon>Alphaproteobacteria</taxon>
        <taxon>Hyphomicrobiales</taxon>
        <taxon>Phyllobacteriaceae</taxon>
        <taxon>Mesorhizobium</taxon>
    </lineage>
</organism>
<proteinExistence type="predicted"/>
<keyword evidence="2" id="KW-1185">Reference proteome</keyword>
<name>A0A3A5LAU6_9HYPH</name>
<evidence type="ECO:0000313" key="2">
    <source>
        <dbReference type="Proteomes" id="UP000272706"/>
    </source>
</evidence>
<dbReference type="EMBL" id="QZWZ01000003">
    <property type="protein sequence ID" value="RJT41409.1"/>
    <property type="molecule type" value="Genomic_DNA"/>
</dbReference>
<sequence>MAPAPENFRDRLDRVTTLLHLEDERGLVLAASAFAEDLLGRLIRAFLVDVKASGELLDGFTLHWEHYHPASRPHMRWAC</sequence>
<comment type="caution">
    <text evidence="1">The sequence shown here is derived from an EMBL/GenBank/DDBJ whole genome shotgun (WGS) entry which is preliminary data.</text>
</comment>
<gene>
    <name evidence="1" type="ORF">D3227_06370</name>
</gene>
<protein>
    <submittedName>
        <fullName evidence="1">Uncharacterized protein</fullName>
    </submittedName>
</protein>
<dbReference type="RefSeq" id="WP_120013264.1">
    <property type="nucleotide sequence ID" value="NZ_QZWZ01000003.1"/>
</dbReference>
<evidence type="ECO:0000313" key="1">
    <source>
        <dbReference type="EMBL" id="RJT41409.1"/>
    </source>
</evidence>